<dbReference type="Gene3D" id="1.10.45.10">
    <property type="entry name" value="Vanillyl-alcohol Oxidase, Chain A, domain 4"/>
    <property type="match status" value="1"/>
</dbReference>
<dbReference type="EMBL" id="UWPJ01000006">
    <property type="protein sequence ID" value="VCU68589.1"/>
    <property type="molecule type" value="Genomic_DNA"/>
</dbReference>
<sequence length="498" mass="53587">MNAPIEIGLAPAEADRRVEVVRALREILPAHCVLSREEDTRPYECDGLSLYRQTPLAVALPENEEQIRDILRRCRQLGVPVVARGAGTGLSGGAMPHADGVLLGLAKLNRIVKIDPHTRQAVVQPGVRNLAISEAAAPHGLYYAPDPSSQIACTLGGNVAENAGGVHCLKYGLTVHNVMAMRLVTIDGEVLELGSAALDAPGLDLRALVIGSEGMLGVVTEVTVRLIPRPAAARVVMASFGSVEQAGDAVARVIAEGIIPAGLEMMDQRAVRMVEPFVRAGYDLDAAAILLCESDGTPEEVDEEIARVESVLAACGATRMQVSRSEAERLLFWAGRKNAFPAAGRVSPDYYCMDGTIPRRFLGQVLAEIARMEHTYGLRCANVFHAGDGNLHPLILFDANVPDEVERAERFGAEILELCVKVGGTVTGEHGVGIEKIDQMCVQFAREELDRFFGIRHAFDPAGLLNPGKAIPTLARCNEYGRQHVHGGAVRFPEIPRF</sequence>
<keyword evidence="4 6" id="KW-0560">Oxidoreductase</keyword>
<keyword evidence="2" id="KW-0285">Flavoprotein</keyword>
<dbReference type="InterPro" id="IPR006094">
    <property type="entry name" value="Oxid_FAD_bind_N"/>
</dbReference>
<dbReference type="GO" id="GO:0071949">
    <property type="term" value="F:FAD binding"/>
    <property type="evidence" value="ECO:0007669"/>
    <property type="project" value="InterPro"/>
</dbReference>
<dbReference type="InterPro" id="IPR051914">
    <property type="entry name" value="FAD-linked_OxidoTrans_Type4"/>
</dbReference>
<evidence type="ECO:0000259" key="5">
    <source>
        <dbReference type="PROSITE" id="PS51387"/>
    </source>
</evidence>
<feature type="domain" description="FAD-binding PCMH-type" evidence="5">
    <location>
        <begin position="51"/>
        <end position="229"/>
    </location>
</feature>
<dbReference type="InterPro" id="IPR016166">
    <property type="entry name" value="FAD-bd_PCMH"/>
</dbReference>
<gene>
    <name evidence="6" type="ORF">PIGHUM_00646</name>
</gene>
<dbReference type="Gene3D" id="3.30.70.2740">
    <property type="match status" value="1"/>
</dbReference>
<evidence type="ECO:0000256" key="3">
    <source>
        <dbReference type="ARBA" id="ARBA00022827"/>
    </source>
</evidence>
<organism evidence="6 7">
    <name type="scientific">Pigmentiphaga humi</name>
    <dbReference type="NCBI Taxonomy" id="2478468"/>
    <lineage>
        <taxon>Bacteria</taxon>
        <taxon>Pseudomonadati</taxon>
        <taxon>Pseudomonadota</taxon>
        <taxon>Betaproteobacteria</taxon>
        <taxon>Burkholderiales</taxon>
        <taxon>Alcaligenaceae</taxon>
        <taxon>Pigmentiphaga</taxon>
    </lineage>
</organism>
<dbReference type="SUPFAM" id="SSF55103">
    <property type="entry name" value="FAD-linked oxidases, C-terminal domain"/>
    <property type="match status" value="1"/>
</dbReference>
<dbReference type="PANTHER" id="PTHR42934">
    <property type="entry name" value="GLYCOLATE OXIDASE SUBUNIT GLCD"/>
    <property type="match status" value="1"/>
</dbReference>
<dbReference type="InterPro" id="IPR036318">
    <property type="entry name" value="FAD-bd_PCMH-like_sf"/>
</dbReference>
<dbReference type="Gene3D" id="3.30.465.10">
    <property type="match status" value="1"/>
</dbReference>
<keyword evidence="7" id="KW-1185">Reference proteome</keyword>
<dbReference type="Proteomes" id="UP000277294">
    <property type="component" value="Unassembled WGS sequence"/>
</dbReference>
<dbReference type="RefSeq" id="WP_124077825.1">
    <property type="nucleotide sequence ID" value="NZ_UWPJ01000006.1"/>
</dbReference>
<dbReference type="InterPro" id="IPR016169">
    <property type="entry name" value="FAD-bd_PCMH_sub2"/>
</dbReference>
<evidence type="ECO:0000313" key="6">
    <source>
        <dbReference type="EMBL" id="VCU68589.1"/>
    </source>
</evidence>
<dbReference type="PROSITE" id="PS51387">
    <property type="entry name" value="FAD_PCMH"/>
    <property type="match status" value="1"/>
</dbReference>
<evidence type="ECO:0000256" key="1">
    <source>
        <dbReference type="ARBA" id="ARBA00001974"/>
    </source>
</evidence>
<dbReference type="OrthoDB" id="8522822at2"/>
<dbReference type="Pfam" id="PF02913">
    <property type="entry name" value="FAD-oxidase_C"/>
    <property type="match status" value="1"/>
</dbReference>
<dbReference type="AlphaFoldDB" id="A0A3P4AWZ3"/>
<protein>
    <submittedName>
        <fullName evidence="6">Putative FAD-linked oxidoreductase</fullName>
        <ecNumber evidence="6">1.-.-.-</ecNumber>
    </submittedName>
</protein>
<name>A0A3P4AWZ3_9BURK</name>
<dbReference type="InterPro" id="IPR004113">
    <property type="entry name" value="FAD-bd_oxidored_4_C"/>
</dbReference>
<accession>A0A3P4AWZ3</accession>
<dbReference type="InterPro" id="IPR016164">
    <property type="entry name" value="FAD-linked_Oxase-like_C"/>
</dbReference>
<reference evidence="6 7" key="1">
    <citation type="submission" date="2018-10" db="EMBL/GenBank/DDBJ databases">
        <authorList>
            <person name="Criscuolo A."/>
        </authorList>
    </citation>
    <scope>NUCLEOTIDE SEQUENCE [LARGE SCALE GENOMIC DNA]</scope>
    <source>
        <strain evidence="6">DnA1</strain>
    </source>
</reference>
<dbReference type="GO" id="GO:0016491">
    <property type="term" value="F:oxidoreductase activity"/>
    <property type="evidence" value="ECO:0007669"/>
    <property type="project" value="UniProtKB-KW"/>
</dbReference>
<proteinExistence type="predicted"/>
<dbReference type="EC" id="1.-.-.-" evidence="6"/>
<dbReference type="PANTHER" id="PTHR42934:SF1">
    <property type="entry name" value="GLYCOLATE OXIDASE SUBUNIT GLCD"/>
    <property type="match status" value="1"/>
</dbReference>
<dbReference type="SUPFAM" id="SSF56176">
    <property type="entry name" value="FAD-binding/transporter-associated domain-like"/>
    <property type="match status" value="1"/>
</dbReference>
<evidence type="ECO:0000256" key="4">
    <source>
        <dbReference type="ARBA" id="ARBA00023002"/>
    </source>
</evidence>
<keyword evidence="3" id="KW-0274">FAD</keyword>
<dbReference type="InterPro" id="IPR016171">
    <property type="entry name" value="Vanillyl_alc_oxidase_C-sub2"/>
</dbReference>
<dbReference type="Pfam" id="PF01565">
    <property type="entry name" value="FAD_binding_4"/>
    <property type="match status" value="1"/>
</dbReference>
<comment type="cofactor">
    <cofactor evidence="1">
        <name>FAD</name>
        <dbReference type="ChEBI" id="CHEBI:57692"/>
    </cofactor>
</comment>
<evidence type="ECO:0000256" key="2">
    <source>
        <dbReference type="ARBA" id="ARBA00022630"/>
    </source>
</evidence>
<evidence type="ECO:0000313" key="7">
    <source>
        <dbReference type="Proteomes" id="UP000277294"/>
    </source>
</evidence>